<evidence type="ECO:0000313" key="2">
    <source>
        <dbReference type="EMBL" id="PIA32772.1"/>
    </source>
</evidence>
<name>A0A2G5CN74_AQUCA</name>
<proteinExistence type="predicted"/>
<dbReference type="OrthoDB" id="1911590at2759"/>
<evidence type="ECO:0000259" key="1">
    <source>
        <dbReference type="Pfam" id="PF11926"/>
    </source>
</evidence>
<protein>
    <recommendedName>
        <fullName evidence="1">DUF3444 domain-containing protein</fullName>
    </recommendedName>
</protein>
<dbReference type="AlphaFoldDB" id="A0A2G5CN74"/>
<dbReference type="PANTHER" id="PTHR47374">
    <property type="entry name" value="ENDOSOME ANTIGEN-LIKE PROTEIN, PUTATIVE (DUF3444)-RELATED"/>
    <property type="match status" value="1"/>
</dbReference>
<dbReference type="Proteomes" id="UP000230069">
    <property type="component" value="Unassembled WGS sequence"/>
</dbReference>
<feature type="domain" description="DUF3444" evidence="1">
    <location>
        <begin position="56"/>
        <end position="228"/>
    </location>
</feature>
<dbReference type="PANTHER" id="PTHR47374:SF2">
    <property type="entry name" value="OS01G0927400 PROTEIN"/>
    <property type="match status" value="1"/>
</dbReference>
<dbReference type="EMBL" id="KZ305060">
    <property type="protein sequence ID" value="PIA32772.1"/>
    <property type="molecule type" value="Genomic_DNA"/>
</dbReference>
<accession>A0A2G5CN74</accession>
<gene>
    <name evidence="2" type="ORF">AQUCO_04300009v1</name>
</gene>
<organism evidence="2 3">
    <name type="scientific">Aquilegia coerulea</name>
    <name type="common">Rocky mountain columbine</name>
    <dbReference type="NCBI Taxonomy" id="218851"/>
    <lineage>
        <taxon>Eukaryota</taxon>
        <taxon>Viridiplantae</taxon>
        <taxon>Streptophyta</taxon>
        <taxon>Embryophyta</taxon>
        <taxon>Tracheophyta</taxon>
        <taxon>Spermatophyta</taxon>
        <taxon>Magnoliopsida</taxon>
        <taxon>Ranunculales</taxon>
        <taxon>Ranunculaceae</taxon>
        <taxon>Thalictroideae</taxon>
        <taxon>Aquilegia</taxon>
    </lineage>
</organism>
<dbReference type="STRING" id="218851.A0A2G5CN74"/>
<dbReference type="InterPro" id="IPR024593">
    <property type="entry name" value="DUF3444"/>
</dbReference>
<evidence type="ECO:0000313" key="3">
    <source>
        <dbReference type="Proteomes" id="UP000230069"/>
    </source>
</evidence>
<reference evidence="2 3" key="1">
    <citation type="submission" date="2017-09" db="EMBL/GenBank/DDBJ databases">
        <title>WGS assembly of Aquilegia coerulea Goldsmith.</title>
        <authorList>
            <person name="Hodges S."/>
            <person name="Kramer E."/>
            <person name="Nordborg M."/>
            <person name="Tomkins J."/>
            <person name="Borevitz J."/>
            <person name="Derieg N."/>
            <person name="Yan J."/>
            <person name="Mihaltcheva S."/>
            <person name="Hayes R.D."/>
            <person name="Rokhsar D."/>
        </authorList>
    </citation>
    <scope>NUCLEOTIDE SEQUENCE [LARGE SCALE GENOMIC DNA]</scope>
    <source>
        <strain evidence="3">cv. Goldsmith</strain>
    </source>
</reference>
<keyword evidence="3" id="KW-1185">Reference proteome</keyword>
<dbReference type="Pfam" id="PF11926">
    <property type="entry name" value="DUF3444"/>
    <property type="match status" value="1"/>
</dbReference>
<sequence>MEQKQAAILTFQMAERFIKNKDYKQASLKLSQARKHFPLLENIEAMIIEISECKWSRKDFAIDQVWAVYDGPDSMPRRYVVVKNVVSRTEVCAAFLDPYPILDEEKQWVEEDLAYVCGLFKPGRTMTSLSMSQFSHVVTCEMEVWAVYKSWHPKWKDGDFKSHQCHIIEVLSDFSEGAEMKIASLVEMDGYMAFFQRQQVNGFDLIRTITRMEMLSFSHQIPRFSVEGSLHLEPDALPPRSIVCSTAKQHSTCIYVHTQTIF</sequence>
<dbReference type="InParanoid" id="A0A2G5CN74"/>